<dbReference type="Gene3D" id="1.25.40.20">
    <property type="entry name" value="Ankyrin repeat-containing domain"/>
    <property type="match status" value="2"/>
</dbReference>
<evidence type="ECO:0000313" key="2">
    <source>
        <dbReference type="Proteomes" id="UP000236333"/>
    </source>
</evidence>
<gene>
    <name evidence="1" type="ORF">TSOC_003989</name>
</gene>
<organism evidence="1 2">
    <name type="scientific">Tetrabaena socialis</name>
    <dbReference type="NCBI Taxonomy" id="47790"/>
    <lineage>
        <taxon>Eukaryota</taxon>
        <taxon>Viridiplantae</taxon>
        <taxon>Chlorophyta</taxon>
        <taxon>core chlorophytes</taxon>
        <taxon>Chlorophyceae</taxon>
        <taxon>CS clade</taxon>
        <taxon>Chlamydomonadales</taxon>
        <taxon>Tetrabaenaceae</taxon>
        <taxon>Tetrabaena</taxon>
    </lineage>
</organism>
<dbReference type="OrthoDB" id="551666at2759"/>
<keyword evidence="2" id="KW-1185">Reference proteome</keyword>
<dbReference type="GO" id="GO:0030149">
    <property type="term" value="P:sphingolipid catabolic process"/>
    <property type="evidence" value="ECO:0007669"/>
    <property type="project" value="TreeGrafter"/>
</dbReference>
<evidence type="ECO:0000313" key="1">
    <source>
        <dbReference type="EMBL" id="PNH09392.1"/>
    </source>
</evidence>
<dbReference type="GO" id="GO:0005783">
    <property type="term" value="C:endoplasmic reticulum"/>
    <property type="evidence" value="ECO:0007669"/>
    <property type="project" value="TreeGrafter"/>
</dbReference>
<dbReference type="Proteomes" id="UP000236333">
    <property type="component" value="Unassembled WGS sequence"/>
</dbReference>
<dbReference type="Pfam" id="PF12796">
    <property type="entry name" value="Ank_2"/>
    <property type="match status" value="1"/>
</dbReference>
<dbReference type="PANTHER" id="PTHR12393">
    <property type="entry name" value="SPHINGOMYELIN PHOSPHODIESTERASE RELATED"/>
    <property type="match status" value="1"/>
</dbReference>
<name>A0A2J8AA41_9CHLO</name>
<proteinExistence type="predicted"/>
<dbReference type="SUPFAM" id="SSF48403">
    <property type="entry name" value="Ankyrin repeat"/>
    <property type="match status" value="2"/>
</dbReference>
<protein>
    <submittedName>
        <fullName evidence="1">Ankyrin repeat domain-containing protein</fullName>
    </submittedName>
</protein>
<dbReference type="GO" id="GO:0071944">
    <property type="term" value="C:cell periphery"/>
    <property type="evidence" value="ECO:0007669"/>
    <property type="project" value="TreeGrafter"/>
</dbReference>
<dbReference type="AlphaFoldDB" id="A0A2J8AA41"/>
<dbReference type="GO" id="GO:0046513">
    <property type="term" value="P:ceramide biosynthetic process"/>
    <property type="evidence" value="ECO:0007669"/>
    <property type="project" value="TreeGrafter"/>
</dbReference>
<dbReference type="EMBL" id="PGGS01000092">
    <property type="protein sequence ID" value="PNH09392.1"/>
    <property type="molecule type" value="Genomic_DNA"/>
</dbReference>
<dbReference type="PANTHER" id="PTHR12393:SF6">
    <property type="entry name" value="SPHINGOMYELIN PHOSPHODIESTERASE 2"/>
    <property type="match status" value="1"/>
</dbReference>
<sequence length="575" mass="61455">MQRPDNAVDPSSIRLDVTSGDDPSRIWLPEVVHRLAGFLTGNELACTLRQVNKATAAQFRAPQHTAVRLDQPVPHHAFAWRWGGPHATRGLTVRQRKQLPCLTARSSSIANLQVLLARDDLTSPLDAAVLAAAAGDGQLEVCLWLTQQGCPCDETALHAAAGGGHKEVCEWLAAEGYPCSIELSWHAAAGGHQALCEWLLANGGQVDMKAAAAAARGGHVGLMDWLLTRTGAIPDVRALLQAAATGCDLPTLQRLHHTYLGSRGAELHPPENEQVLAAAAGSPVADWRRMVEWLERRGYPRTELGCTEAARRTDGRDRLRWLQKRGYPLTGAAARAAVQHGNAEALEFVLAQGVQLDEAMAGAASFDAARGGHLAALKVLHAHAYTGSVCYTTAAAVAARGHLPVVAWLVEALGAGAVLTADLPAMAAMSGNAGLLAWLHEHGCPWDANVFAAAARAGSEEQLEWLAERGCPMGDDGEPYRRALPNSDLATLRCLRRLGCLWGPVGRTFTCAVRLSCGQRSNSTSAFGRRQALLALPWLVAQGCPVCWVAAEREAAEWGDSEVLAWVRERRPKAA</sequence>
<dbReference type="GO" id="GO:0016020">
    <property type="term" value="C:membrane"/>
    <property type="evidence" value="ECO:0007669"/>
    <property type="project" value="TreeGrafter"/>
</dbReference>
<comment type="caution">
    <text evidence="1">The sequence shown here is derived from an EMBL/GenBank/DDBJ whole genome shotgun (WGS) entry which is preliminary data.</text>
</comment>
<dbReference type="InterPro" id="IPR002110">
    <property type="entry name" value="Ankyrin_rpt"/>
</dbReference>
<dbReference type="InterPro" id="IPR036770">
    <property type="entry name" value="Ankyrin_rpt-contain_sf"/>
</dbReference>
<reference evidence="1 2" key="1">
    <citation type="journal article" date="2017" name="Mol. Biol. Evol.">
        <title>The 4-celled Tetrabaena socialis nuclear genome reveals the essential components for genetic control of cell number at the origin of multicellularity in the volvocine lineage.</title>
        <authorList>
            <person name="Featherston J."/>
            <person name="Arakaki Y."/>
            <person name="Hanschen E.R."/>
            <person name="Ferris P.J."/>
            <person name="Michod R.E."/>
            <person name="Olson B.J.S.C."/>
            <person name="Nozaki H."/>
            <person name="Durand P.M."/>
        </authorList>
    </citation>
    <scope>NUCLEOTIDE SEQUENCE [LARGE SCALE GENOMIC DNA]</scope>
    <source>
        <strain evidence="1 2">NIES-571</strain>
    </source>
</reference>
<accession>A0A2J8AA41</accession>
<dbReference type="GO" id="GO:0004620">
    <property type="term" value="F:phospholipase activity"/>
    <property type="evidence" value="ECO:0007669"/>
    <property type="project" value="TreeGrafter"/>
</dbReference>